<sequence>MPISVTRVCSLLSAVDFADLMRWAFQFAVLIGVALAIAVVFRLHEWWMHFFQQQLAPRLLIWIERAGSDRRRDPSSAEAAPTGRIKLRRQLRRYFLAGLIGLMIGGSLGLAACLASSELWARLFSDPSPRTGDPIDHWASGITQAIGFVLVTGILALTGLQCGLHVASRMRCDR</sequence>
<feature type="transmembrane region" description="Helical" evidence="1">
    <location>
        <begin position="94"/>
        <end position="117"/>
    </location>
</feature>
<comment type="caution">
    <text evidence="2">The sequence shown here is derived from an EMBL/GenBank/DDBJ whole genome shotgun (WGS) entry which is preliminary data.</text>
</comment>
<dbReference type="AlphaFoldDB" id="A0A5M6D2Q2"/>
<keyword evidence="3" id="KW-1185">Reference proteome</keyword>
<keyword evidence="1" id="KW-0472">Membrane</keyword>
<gene>
    <name evidence="2" type="ORF">FYK55_16060</name>
</gene>
<protein>
    <submittedName>
        <fullName evidence="2">Uncharacterized protein</fullName>
    </submittedName>
</protein>
<keyword evidence="1" id="KW-1133">Transmembrane helix</keyword>
<evidence type="ECO:0000313" key="3">
    <source>
        <dbReference type="Proteomes" id="UP000324479"/>
    </source>
</evidence>
<keyword evidence="1" id="KW-0812">Transmembrane</keyword>
<dbReference type="EMBL" id="VWOX01000009">
    <property type="protein sequence ID" value="KAA5541741.1"/>
    <property type="molecule type" value="Genomic_DNA"/>
</dbReference>
<feature type="transmembrane region" description="Helical" evidence="1">
    <location>
        <begin position="137"/>
        <end position="160"/>
    </location>
</feature>
<evidence type="ECO:0000256" key="1">
    <source>
        <dbReference type="SAM" id="Phobius"/>
    </source>
</evidence>
<evidence type="ECO:0000313" key="2">
    <source>
        <dbReference type="EMBL" id="KAA5541741.1"/>
    </source>
</evidence>
<accession>A0A5M6D2Q2</accession>
<dbReference type="RefSeq" id="WP_161604550.1">
    <property type="nucleotide sequence ID" value="NZ_VWOX01000009.1"/>
</dbReference>
<name>A0A5M6D2Q2_9BACT</name>
<organism evidence="2 3">
    <name type="scientific">Roseiconus nitratireducens</name>
    <dbReference type="NCBI Taxonomy" id="2605748"/>
    <lineage>
        <taxon>Bacteria</taxon>
        <taxon>Pseudomonadati</taxon>
        <taxon>Planctomycetota</taxon>
        <taxon>Planctomycetia</taxon>
        <taxon>Pirellulales</taxon>
        <taxon>Pirellulaceae</taxon>
        <taxon>Roseiconus</taxon>
    </lineage>
</organism>
<reference evidence="2 3" key="1">
    <citation type="submission" date="2019-08" db="EMBL/GenBank/DDBJ databases">
        <authorList>
            <person name="Dhanesh K."/>
            <person name="Kumar G."/>
            <person name="Sasikala C."/>
            <person name="Venkata Ramana C."/>
        </authorList>
    </citation>
    <scope>NUCLEOTIDE SEQUENCE [LARGE SCALE GENOMIC DNA]</scope>
    <source>
        <strain evidence="2 3">JC645</strain>
    </source>
</reference>
<feature type="transmembrane region" description="Helical" evidence="1">
    <location>
        <begin position="20"/>
        <end position="41"/>
    </location>
</feature>
<dbReference type="Proteomes" id="UP000324479">
    <property type="component" value="Unassembled WGS sequence"/>
</dbReference>
<proteinExistence type="predicted"/>